<evidence type="ECO:0000259" key="7">
    <source>
        <dbReference type="Pfam" id="PF00892"/>
    </source>
</evidence>
<feature type="domain" description="EamA" evidence="7">
    <location>
        <begin position="152"/>
        <end position="288"/>
    </location>
</feature>
<keyword evidence="9" id="KW-1185">Reference proteome</keyword>
<dbReference type="Proteomes" id="UP000219439">
    <property type="component" value="Unassembled WGS sequence"/>
</dbReference>
<name>A0A285NFB5_9HYPH</name>
<dbReference type="PANTHER" id="PTHR32322:SF2">
    <property type="entry name" value="EAMA DOMAIN-CONTAINING PROTEIN"/>
    <property type="match status" value="1"/>
</dbReference>
<sequence>MLAYWLLLFSPVFFSSNFIFGSVAVKNVEPFTLTLFRWAIAFGLIIPFAWSGIWSQRALLSAQWKLIATNAFLSIGICGAGVYFALKYTSATNGTLIYTSSPVLILLMERIFRGRLISWREIAGIILAVSGILYIIAKGSLEQLLALDFNDGDLLFVMAALGWAIYSVLSKKRALQPVSTISMFAIVALIGSLMMIPFTIYEASYADFWPKQMSQWYSLFGLGFISSVLAFTCYQYGIKILGPATAGIFMYLLPPVGVLLAVTFLGESFLPFHMMGLVLVMSGVILATLPFERFVRSST</sequence>
<feature type="transmembrane region" description="Helical" evidence="6">
    <location>
        <begin position="31"/>
        <end position="54"/>
    </location>
</feature>
<feature type="transmembrane region" description="Helical" evidence="6">
    <location>
        <begin position="181"/>
        <end position="201"/>
    </location>
</feature>
<dbReference type="RefSeq" id="WP_097152348.1">
    <property type="nucleotide sequence ID" value="NZ_OBEL01000001.1"/>
</dbReference>
<gene>
    <name evidence="8" type="ORF">SAMN06265368_1118</name>
</gene>
<evidence type="ECO:0000256" key="6">
    <source>
        <dbReference type="SAM" id="Phobius"/>
    </source>
</evidence>
<feature type="transmembrane region" description="Helical" evidence="6">
    <location>
        <begin position="216"/>
        <end position="236"/>
    </location>
</feature>
<dbReference type="InterPro" id="IPR000620">
    <property type="entry name" value="EamA_dom"/>
</dbReference>
<comment type="similarity">
    <text evidence="2">Belongs to the EamA transporter family.</text>
</comment>
<feature type="transmembrane region" description="Helical" evidence="6">
    <location>
        <begin position="248"/>
        <end position="266"/>
    </location>
</feature>
<evidence type="ECO:0000313" key="9">
    <source>
        <dbReference type="Proteomes" id="UP000219439"/>
    </source>
</evidence>
<dbReference type="InterPro" id="IPR050638">
    <property type="entry name" value="AA-Vitamin_Transporters"/>
</dbReference>
<evidence type="ECO:0000256" key="5">
    <source>
        <dbReference type="ARBA" id="ARBA00023136"/>
    </source>
</evidence>
<keyword evidence="3 6" id="KW-0812">Transmembrane</keyword>
<comment type="subcellular location">
    <subcellularLocation>
        <location evidence="1">Membrane</location>
        <topology evidence="1">Multi-pass membrane protein</topology>
    </subcellularLocation>
</comment>
<dbReference type="EMBL" id="OBEL01000001">
    <property type="protein sequence ID" value="SNZ07583.1"/>
    <property type="molecule type" value="Genomic_DNA"/>
</dbReference>
<keyword evidence="4 6" id="KW-1133">Transmembrane helix</keyword>
<keyword evidence="5 6" id="KW-0472">Membrane</keyword>
<feature type="transmembrane region" description="Helical" evidence="6">
    <location>
        <begin position="119"/>
        <end position="137"/>
    </location>
</feature>
<feature type="transmembrane region" description="Helical" evidence="6">
    <location>
        <begin position="66"/>
        <end position="85"/>
    </location>
</feature>
<evidence type="ECO:0000256" key="3">
    <source>
        <dbReference type="ARBA" id="ARBA00022692"/>
    </source>
</evidence>
<organism evidence="8 9">
    <name type="scientific">Cohaesibacter gelatinilyticus</name>
    <dbReference type="NCBI Taxonomy" id="372072"/>
    <lineage>
        <taxon>Bacteria</taxon>
        <taxon>Pseudomonadati</taxon>
        <taxon>Pseudomonadota</taxon>
        <taxon>Alphaproteobacteria</taxon>
        <taxon>Hyphomicrobiales</taxon>
        <taxon>Cohaesibacteraceae</taxon>
    </lineage>
</organism>
<dbReference type="PANTHER" id="PTHR32322">
    <property type="entry name" value="INNER MEMBRANE TRANSPORTER"/>
    <property type="match status" value="1"/>
</dbReference>
<dbReference type="SUPFAM" id="SSF103481">
    <property type="entry name" value="Multidrug resistance efflux transporter EmrE"/>
    <property type="match status" value="2"/>
</dbReference>
<dbReference type="GO" id="GO:0016020">
    <property type="term" value="C:membrane"/>
    <property type="evidence" value="ECO:0007669"/>
    <property type="project" value="UniProtKB-SubCell"/>
</dbReference>
<feature type="domain" description="EamA" evidence="7">
    <location>
        <begin position="2"/>
        <end position="136"/>
    </location>
</feature>
<dbReference type="InterPro" id="IPR037185">
    <property type="entry name" value="EmrE-like"/>
</dbReference>
<protein>
    <submittedName>
        <fullName evidence="8">EamA-like transporter family protein</fullName>
    </submittedName>
</protein>
<evidence type="ECO:0000256" key="2">
    <source>
        <dbReference type="ARBA" id="ARBA00007362"/>
    </source>
</evidence>
<evidence type="ECO:0000256" key="4">
    <source>
        <dbReference type="ARBA" id="ARBA00022989"/>
    </source>
</evidence>
<evidence type="ECO:0000256" key="1">
    <source>
        <dbReference type="ARBA" id="ARBA00004141"/>
    </source>
</evidence>
<accession>A0A285NFB5</accession>
<dbReference type="AlphaFoldDB" id="A0A285NFB5"/>
<dbReference type="Pfam" id="PF00892">
    <property type="entry name" value="EamA"/>
    <property type="match status" value="2"/>
</dbReference>
<proteinExistence type="inferred from homology"/>
<reference evidence="8 9" key="1">
    <citation type="submission" date="2017-09" db="EMBL/GenBank/DDBJ databases">
        <authorList>
            <person name="Ehlers B."/>
            <person name="Leendertz F.H."/>
        </authorList>
    </citation>
    <scope>NUCLEOTIDE SEQUENCE [LARGE SCALE GENOMIC DNA]</scope>
    <source>
        <strain evidence="8 9">DSM 18289</strain>
    </source>
</reference>
<feature type="transmembrane region" description="Helical" evidence="6">
    <location>
        <begin position="272"/>
        <end position="291"/>
    </location>
</feature>
<feature type="transmembrane region" description="Helical" evidence="6">
    <location>
        <begin position="149"/>
        <end position="169"/>
    </location>
</feature>
<evidence type="ECO:0000313" key="8">
    <source>
        <dbReference type="EMBL" id="SNZ07583.1"/>
    </source>
</evidence>